<dbReference type="Proteomes" id="UP000503447">
    <property type="component" value="Chromosome"/>
</dbReference>
<evidence type="ECO:0000313" key="2">
    <source>
        <dbReference type="Proteomes" id="UP000503447"/>
    </source>
</evidence>
<accession>A0A6M5YFQ5</accession>
<reference evidence="2" key="1">
    <citation type="submission" date="2020-05" db="EMBL/GenBank/DDBJ databases">
        <title>Frigoriglobus tundricola gen. nov., sp. nov., a psychrotolerant cellulolytic planctomycete of the family Gemmataceae with two divergent copies of 16S rRNA gene.</title>
        <authorList>
            <person name="Kulichevskaya I.S."/>
            <person name="Ivanova A.A."/>
            <person name="Naumoff D.G."/>
            <person name="Beletsky A.V."/>
            <person name="Rijpstra W.I.C."/>
            <person name="Sinninghe Damste J.S."/>
            <person name="Mardanov A.V."/>
            <person name="Ravin N.V."/>
            <person name="Dedysh S.N."/>
        </authorList>
    </citation>
    <scope>NUCLEOTIDE SEQUENCE [LARGE SCALE GENOMIC DNA]</scope>
    <source>
        <strain evidence="2">PL17</strain>
    </source>
</reference>
<dbReference type="KEGG" id="ftj:FTUN_0356"/>
<gene>
    <name evidence="1" type="ORF">FTUN_0356</name>
</gene>
<organism evidence="1 2">
    <name type="scientific">Frigoriglobus tundricola</name>
    <dbReference type="NCBI Taxonomy" id="2774151"/>
    <lineage>
        <taxon>Bacteria</taxon>
        <taxon>Pseudomonadati</taxon>
        <taxon>Planctomycetota</taxon>
        <taxon>Planctomycetia</taxon>
        <taxon>Gemmatales</taxon>
        <taxon>Gemmataceae</taxon>
        <taxon>Frigoriglobus</taxon>
    </lineage>
</organism>
<evidence type="ECO:0000313" key="1">
    <source>
        <dbReference type="EMBL" id="QJW92859.1"/>
    </source>
</evidence>
<sequence>MVAHGDSVPVSLTKRARFGNHATYPLVACVLPELPIMWAEARSQRHRLR</sequence>
<name>A0A6M5YFQ5_9BACT</name>
<dbReference type="EMBL" id="CP053452">
    <property type="protein sequence ID" value="QJW92859.1"/>
    <property type="molecule type" value="Genomic_DNA"/>
</dbReference>
<protein>
    <submittedName>
        <fullName evidence="1">Uncharacterized protein</fullName>
    </submittedName>
</protein>
<keyword evidence="2" id="KW-1185">Reference proteome</keyword>
<proteinExistence type="predicted"/>
<dbReference type="AlphaFoldDB" id="A0A6M5YFQ5"/>